<dbReference type="AlphaFoldDB" id="A0A2U2PFL9"/>
<dbReference type="PROSITE" id="PS51257">
    <property type="entry name" value="PROKAR_LIPOPROTEIN"/>
    <property type="match status" value="1"/>
</dbReference>
<dbReference type="Proteomes" id="UP000245647">
    <property type="component" value="Unassembled WGS sequence"/>
</dbReference>
<dbReference type="OrthoDB" id="1144014at2"/>
<protein>
    <submittedName>
        <fullName evidence="1">Uncharacterized protein</fullName>
    </submittedName>
</protein>
<proteinExistence type="predicted"/>
<dbReference type="RefSeq" id="WP_109416290.1">
    <property type="nucleotide sequence ID" value="NZ_QEAS01000010.1"/>
</dbReference>
<evidence type="ECO:0000313" key="2">
    <source>
        <dbReference type="Proteomes" id="UP000245647"/>
    </source>
</evidence>
<accession>A0A2U2PFL9</accession>
<reference evidence="1 2" key="1">
    <citation type="submission" date="2018-04" db="EMBL/GenBank/DDBJ databases">
        <title>Pedobacter chongqingensis sp. nov., isolated from a rottenly hemp rope.</title>
        <authorList>
            <person name="Cai Y."/>
        </authorList>
    </citation>
    <scope>NUCLEOTIDE SEQUENCE [LARGE SCALE GENOMIC DNA]</scope>
    <source>
        <strain evidence="1 2">FJ4-8</strain>
    </source>
</reference>
<name>A0A2U2PFL9_9SPHI</name>
<keyword evidence="2" id="KW-1185">Reference proteome</keyword>
<sequence length="218" mass="24162">MRNALLLFLAVFFLACNSSDKHKKTGGKIFSIADNQEGEDEITCWGIGGIELDNDLTSLEEKAGKENVSMDSLFLEGDFDGFVTTLWKGSDREIVVHWKENQAPYTNIEFLEISRPSSPYHFVNGIKIGTSLNDIVKLNGDTPVSLYGFGWDYGGTFVDFNKGKLAGEIPCFGGVFALPDSLHTEDVKTVMGDMKISSADPVFKKYQASLEKIRVRNL</sequence>
<evidence type="ECO:0000313" key="1">
    <source>
        <dbReference type="EMBL" id="PWG80173.1"/>
    </source>
</evidence>
<dbReference type="EMBL" id="QEAS01000010">
    <property type="protein sequence ID" value="PWG80173.1"/>
    <property type="molecule type" value="Genomic_DNA"/>
</dbReference>
<comment type="caution">
    <text evidence="1">The sequence shown here is derived from an EMBL/GenBank/DDBJ whole genome shotgun (WGS) entry which is preliminary data.</text>
</comment>
<gene>
    <name evidence="1" type="ORF">DDR33_13330</name>
</gene>
<organism evidence="1 2">
    <name type="scientific">Pararcticibacter amylolyticus</name>
    <dbReference type="NCBI Taxonomy" id="2173175"/>
    <lineage>
        <taxon>Bacteria</taxon>
        <taxon>Pseudomonadati</taxon>
        <taxon>Bacteroidota</taxon>
        <taxon>Sphingobacteriia</taxon>
        <taxon>Sphingobacteriales</taxon>
        <taxon>Sphingobacteriaceae</taxon>
        <taxon>Pararcticibacter</taxon>
    </lineage>
</organism>